<comment type="cofactor">
    <cofactor evidence="3">
        <name>a divalent metal cation</name>
        <dbReference type="ChEBI" id="CHEBI:60240"/>
    </cofactor>
</comment>
<dbReference type="InterPro" id="IPR036907">
    <property type="entry name" value="5'-Nucleotdase_C_sf"/>
</dbReference>
<proteinExistence type="inferred from homology"/>
<dbReference type="PANTHER" id="PTHR11575:SF6">
    <property type="entry name" value="2',3'-CYCLIC-NUCLEOTIDE 2'-PHOSPHODIESTERASE_3'-NUCLEOTIDASE"/>
    <property type="match status" value="1"/>
</dbReference>
<dbReference type="Pfam" id="PF02872">
    <property type="entry name" value="5_nucleotid_C"/>
    <property type="match status" value="1"/>
</dbReference>
<feature type="domain" description="Calcineurin-like phosphoesterase" evidence="12">
    <location>
        <begin position="4"/>
        <end position="235"/>
    </location>
</feature>
<dbReference type="InterPro" id="IPR008334">
    <property type="entry name" value="5'-Nucleotdase_C"/>
</dbReference>
<evidence type="ECO:0000256" key="10">
    <source>
        <dbReference type="ARBA" id="ARBA00023268"/>
    </source>
</evidence>
<name>A0ABW5TLL1_9ENTE</name>
<dbReference type="InterPro" id="IPR029052">
    <property type="entry name" value="Metallo-depent_PP-like"/>
</dbReference>
<gene>
    <name evidence="14" type="ORF">ACFSR0_08620</name>
</gene>
<dbReference type="Gene3D" id="3.90.780.10">
    <property type="entry name" value="5'-Nucleotidase, C-terminal domain"/>
    <property type="match status" value="1"/>
</dbReference>
<dbReference type="RefSeq" id="WP_379981887.1">
    <property type="nucleotide sequence ID" value="NZ_JBHUMO010000052.1"/>
</dbReference>
<dbReference type="InterPro" id="IPR004843">
    <property type="entry name" value="Calcineurin-like_PHP"/>
</dbReference>
<evidence type="ECO:0000313" key="15">
    <source>
        <dbReference type="Proteomes" id="UP001597427"/>
    </source>
</evidence>
<evidence type="ECO:0000256" key="11">
    <source>
        <dbReference type="RuleBase" id="RU362119"/>
    </source>
</evidence>
<dbReference type="SUPFAM" id="SSF55816">
    <property type="entry name" value="5'-nucleotidase (syn. UDP-sugar hydrolase), C-terminal domain"/>
    <property type="match status" value="1"/>
</dbReference>
<dbReference type="InterPro" id="IPR006146">
    <property type="entry name" value="5'-Nucleotdase_CS"/>
</dbReference>
<feature type="domain" description="5'-Nucleotidase C-terminal" evidence="13">
    <location>
        <begin position="325"/>
        <end position="478"/>
    </location>
</feature>
<evidence type="ECO:0000256" key="3">
    <source>
        <dbReference type="ARBA" id="ARBA00001968"/>
    </source>
</evidence>
<comment type="subcellular location">
    <subcellularLocation>
        <location evidence="4">Cell envelope</location>
    </subcellularLocation>
</comment>
<evidence type="ECO:0000259" key="13">
    <source>
        <dbReference type="Pfam" id="PF02872"/>
    </source>
</evidence>
<dbReference type="InterPro" id="IPR006179">
    <property type="entry name" value="5_nucleotidase/apyrase"/>
</dbReference>
<evidence type="ECO:0000256" key="4">
    <source>
        <dbReference type="ARBA" id="ARBA00004196"/>
    </source>
</evidence>
<keyword evidence="7" id="KW-0732">Signal</keyword>
<evidence type="ECO:0000256" key="1">
    <source>
        <dbReference type="ARBA" id="ARBA00000527"/>
    </source>
</evidence>
<keyword evidence="6" id="KW-0479">Metal-binding</keyword>
<comment type="similarity">
    <text evidence="5 11">Belongs to the 5'-nucleotidase family.</text>
</comment>
<dbReference type="CDD" id="cd07410">
    <property type="entry name" value="MPP_CpdB_N"/>
    <property type="match status" value="1"/>
</dbReference>
<accession>A0ABW5TLL1</accession>
<evidence type="ECO:0000256" key="7">
    <source>
        <dbReference type="ARBA" id="ARBA00022729"/>
    </source>
</evidence>
<keyword evidence="9 11" id="KW-0378">Hydrolase</keyword>
<sequence>MKVTILATSDMHGYILPTNFSEKGMDLPFGTAKVATVMHKMKQEAQGPVIQIENGDFIQGSPLSYYIRKKNEVGVEALTAIPNHMGYDVGVLGNHEFNYGMEYLKEAIASYQYPILAANVLDKKGNPVLGKPYVIFEKEGVKIAILGVVTQYIPNWEQPATIEGLHFLSLVETAQKYVPILKEQADIVIVSYHGGFERHLETGEPTELLTGENEGYELLKTVKGIDAFVTGHQHREIATKLFGVPVIQPGYRGSYIGKIELTIEKTLNGYAVRESNAALIPTKNEQADPEIIELVQTVSDDVEVWLDQTLGTVHGNMRIEDPNQARLIEHPYVEFINRVQMEASGAPISATALFNNEGKGFNSTITMRDVITNYIYPNTLAVLKLTGKELRAALERTADFFVVSEGEIKFNPIYVEPKPQYYNYDMYEGIDYTIDFQKPSGQRVVTLNYQGTCLEEDQEIELVTNQYRAVGGGNYDMFGPEKIVREIQIDMTELIAEYLRNHPVIEAKVNHNFQTLPK</sequence>
<keyword evidence="10" id="KW-0511">Multifunctional enzyme</keyword>
<dbReference type="Pfam" id="PF00149">
    <property type="entry name" value="Metallophos"/>
    <property type="match status" value="1"/>
</dbReference>
<comment type="catalytic activity">
    <reaction evidence="1">
        <text>a ribonucleoside 3'-phosphate + H2O = a ribonucleoside + phosphate</text>
        <dbReference type="Rhea" id="RHEA:10144"/>
        <dbReference type="ChEBI" id="CHEBI:13197"/>
        <dbReference type="ChEBI" id="CHEBI:15377"/>
        <dbReference type="ChEBI" id="CHEBI:18254"/>
        <dbReference type="ChEBI" id="CHEBI:43474"/>
        <dbReference type="EC" id="3.1.3.6"/>
    </reaction>
</comment>
<dbReference type="EMBL" id="JBHUMO010000052">
    <property type="protein sequence ID" value="MFD2729485.1"/>
    <property type="molecule type" value="Genomic_DNA"/>
</dbReference>
<evidence type="ECO:0000256" key="6">
    <source>
        <dbReference type="ARBA" id="ARBA00022723"/>
    </source>
</evidence>
<dbReference type="PANTHER" id="PTHR11575">
    <property type="entry name" value="5'-NUCLEOTIDASE-RELATED"/>
    <property type="match status" value="1"/>
</dbReference>
<evidence type="ECO:0000256" key="9">
    <source>
        <dbReference type="ARBA" id="ARBA00022801"/>
    </source>
</evidence>
<dbReference type="Gene3D" id="3.60.21.10">
    <property type="match status" value="1"/>
</dbReference>
<keyword evidence="15" id="KW-1185">Reference proteome</keyword>
<dbReference type="PROSITE" id="PS00786">
    <property type="entry name" value="5_NUCLEOTIDASE_2"/>
    <property type="match status" value="1"/>
</dbReference>
<organism evidence="14 15">
    <name type="scientific">Enterococcus camelliae</name>
    <dbReference type="NCBI Taxonomy" id="453959"/>
    <lineage>
        <taxon>Bacteria</taxon>
        <taxon>Bacillati</taxon>
        <taxon>Bacillota</taxon>
        <taxon>Bacilli</taxon>
        <taxon>Lactobacillales</taxon>
        <taxon>Enterococcaceae</taxon>
        <taxon>Enterococcus</taxon>
    </lineage>
</organism>
<evidence type="ECO:0000256" key="8">
    <source>
        <dbReference type="ARBA" id="ARBA00022741"/>
    </source>
</evidence>
<keyword evidence="8 11" id="KW-0547">Nucleotide-binding</keyword>
<dbReference type="PRINTS" id="PR01607">
    <property type="entry name" value="APYRASEFAMLY"/>
</dbReference>
<evidence type="ECO:0000313" key="14">
    <source>
        <dbReference type="EMBL" id="MFD2729485.1"/>
    </source>
</evidence>
<dbReference type="InterPro" id="IPR041827">
    <property type="entry name" value="CpdB_N"/>
</dbReference>
<reference evidence="15" key="1">
    <citation type="journal article" date="2019" name="Int. J. Syst. Evol. Microbiol.">
        <title>The Global Catalogue of Microorganisms (GCM) 10K type strain sequencing project: providing services to taxonomists for standard genome sequencing and annotation.</title>
        <authorList>
            <consortium name="The Broad Institute Genomics Platform"/>
            <consortium name="The Broad Institute Genome Sequencing Center for Infectious Disease"/>
            <person name="Wu L."/>
            <person name="Ma J."/>
        </authorList>
    </citation>
    <scope>NUCLEOTIDE SEQUENCE [LARGE SCALE GENOMIC DNA]</scope>
    <source>
        <strain evidence="15">TISTR 932</strain>
    </source>
</reference>
<evidence type="ECO:0000256" key="2">
    <source>
        <dbReference type="ARBA" id="ARBA00001730"/>
    </source>
</evidence>
<dbReference type="SUPFAM" id="SSF56300">
    <property type="entry name" value="Metallo-dependent phosphatases"/>
    <property type="match status" value="1"/>
</dbReference>
<dbReference type="PROSITE" id="PS00785">
    <property type="entry name" value="5_NUCLEOTIDASE_1"/>
    <property type="match status" value="1"/>
</dbReference>
<comment type="caution">
    <text evidence="14">The sequence shown here is derived from an EMBL/GenBank/DDBJ whole genome shotgun (WGS) entry which is preliminary data.</text>
</comment>
<dbReference type="Proteomes" id="UP001597427">
    <property type="component" value="Unassembled WGS sequence"/>
</dbReference>
<protein>
    <submittedName>
        <fullName evidence="14">Bifunctional metallophosphatase/5'-nucleotidase</fullName>
    </submittedName>
</protein>
<evidence type="ECO:0000256" key="5">
    <source>
        <dbReference type="ARBA" id="ARBA00006654"/>
    </source>
</evidence>
<evidence type="ECO:0000259" key="12">
    <source>
        <dbReference type="Pfam" id="PF00149"/>
    </source>
</evidence>
<comment type="catalytic activity">
    <reaction evidence="2">
        <text>a nucleoside 2',3'-cyclic phosphate + H2O = a nucleoside 3'-phosphate + H(+)</text>
        <dbReference type="Rhea" id="RHEA:19621"/>
        <dbReference type="ChEBI" id="CHEBI:15377"/>
        <dbReference type="ChEBI" id="CHEBI:15378"/>
        <dbReference type="ChEBI" id="CHEBI:66949"/>
        <dbReference type="ChEBI" id="CHEBI:66954"/>
        <dbReference type="EC" id="3.1.4.16"/>
    </reaction>
</comment>